<dbReference type="GO" id="GO:0006508">
    <property type="term" value="P:proteolysis"/>
    <property type="evidence" value="ECO:0007669"/>
    <property type="project" value="UniProtKB-KW"/>
</dbReference>
<protein>
    <recommendedName>
        <fullName evidence="4">Aminopeptidase</fullName>
    </recommendedName>
</protein>
<dbReference type="AlphaFoldDB" id="A0A2J8B018"/>
<feature type="active site" evidence="5">
    <location>
        <position position="68"/>
    </location>
</feature>
<name>A0A2J8B018_9FIRM</name>
<dbReference type="PANTHER" id="PTHR10363:SF2">
    <property type="entry name" value="BLEOMYCIN HYDROLASE"/>
    <property type="match status" value="1"/>
</dbReference>
<keyword evidence="2 4" id="KW-0378">Hydrolase</keyword>
<dbReference type="SUPFAM" id="SSF54001">
    <property type="entry name" value="Cysteine proteinases"/>
    <property type="match status" value="1"/>
</dbReference>
<sequence length="438" mass="50377">MNLTKDLLQQFADAYAKDKNNGVIAAAISNVGVKEASRNRLAANNHSFIFSDEIDHKNITNKKKSGRCWMFAALNMARPKIMEDLKLEEFEFSQTYLYFFDNMEKTNVFLDKIMATKNLDINSREVIRALEFQTSDGGYFEWFKTLADKYGLVPKSVMGESFSSQNSADMFDRIHEVIKKYAMDIRRTADADCEAIKVECLSKVYNILAKCLGEPVQKFDFEYVDKDKKYHLDRDLTPQLFYKKYLGDFYEGMVRLINDPRERNPYGRVYINPSTKNVLESDGLAGLNVPIDAMKAAMIRSIKDKRTAWFACDVGKMSDRQAGILDGSIFNFEQTLVPVGEFTKADRLDSRQAVANHAMNITGVNLRDEKPVMWKVENSWGDEPGKKGVFSMSDTWFSEYVFEMIVNKKYVDAEYLKGLEQAPIIYDDFDAFVELINW</sequence>
<dbReference type="Proteomes" id="UP000236394">
    <property type="component" value="Unassembled WGS sequence"/>
</dbReference>
<accession>A0A2J8B018</accession>
<comment type="similarity">
    <text evidence="4">Belongs to the peptidase C1 family.</text>
</comment>
<dbReference type="PIRSF" id="PIRSF005700">
    <property type="entry name" value="PepC"/>
    <property type="match status" value="1"/>
</dbReference>
<reference evidence="7" key="1">
    <citation type="submission" date="2017-04" db="EMBL/GenBank/DDBJ databases">
        <authorList>
            <person name="Bumgarner R.E."/>
            <person name="Fredricks D.N."/>
            <person name="Srinivasan S."/>
        </authorList>
    </citation>
    <scope>NUCLEOTIDE SEQUENCE [LARGE SCALE GENOMIC DNA]</scope>
    <source>
        <strain evidence="7">KA00405</strain>
    </source>
</reference>
<comment type="caution">
    <text evidence="6">The sequence shown here is derived from an EMBL/GenBank/DDBJ whole genome shotgun (WGS) entry which is preliminary data.</text>
</comment>
<evidence type="ECO:0000313" key="6">
    <source>
        <dbReference type="EMBL" id="PNH18097.1"/>
    </source>
</evidence>
<evidence type="ECO:0000256" key="1">
    <source>
        <dbReference type="ARBA" id="ARBA00022670"/>
    </source>
</evidence>
<gene>
    <name evidence="6" type="ORF">B7R76_07130</name>
</gene>
<dbReference type="GO" id="GO:0070005">
    <property type="term" value="F:cysteine-type aminopeptidase activity"/>
    <property type="evidence" value="ECO:0007669"/>
    <property type="project" value="InterPro"/>
</dbReference>
<proteinExistence type="inferred from homology"/>
<dbReference type="PANTHER" id="PTHR10363">
    <property type="entry name" value="BLEOMYCIN HYDROLASE"/>
    <property type="match status" value="1"/>
</dbReference>
<dbReference type="InterPro" id="IPR038765">
    <property type="entry name" value="Papain-like_cys_pep_sf"/>
</dbReference>
<evidence type="ECO:0000256" key="5">
    <source>
        <dbReference type="PIRSR" id="PIRSR005700-1"/>
    </source>
</evidence>
<keyword evidence="4 6" id="KW-0031">Aminopeptidase</keyword>
<dbReference type="Pfam" id="PF03051">
    <property type="entry name" value="Peptidase_C1_2"/>
    <property type="match status" value="1"/>
</dbReference>
<keyword evidence="1 4" id="KW-0645">Protease</keyword>
<organism evidence="6 7">
    <name type="scientific">Mageeibacillus indolicus</name>
    <dbReference type="NCBI Taxonomy" id="884684"/>
    <lineage>
        <taxon>Bacteria</taxon>
        <taxon>Bacillati</taxon>
        <taxon>Bacillota</taxon>
        <taxon>Clostridia</taxon>
        <taxon>Eubacteriales</taxon>
        <taxon>Oscillospiraceae</taxon>
        <taxon>Mageeibacillus</taxon>
    </lineage>
</organism>
<dbReference type="EMBL" id="NBZD01000004">
    <property type="protein sequence ID" value="PNH18097.1"/>
    <property type="molecule type" value="Genomic_DNA"/>
</dbReference>
<dbReference type="GO" id="GO:0043418">
    <property type="term" value="P:homocysteine catabolic process"/>
    <property type="evidence" value="ECO:0007669"/>
    <property type="project" value="TreeGrafter"/>
</dbReference>
<keyword evidence="3 4" id="KW-0788">Thiol protease</keyword>
<dbReference type="GO" id="GO:0005737">
    <property type="term" value="C:cytoplasm"/>
    <property type="evidence" value="ECO:0007669"/>
    <property type="project" value="TreeGrafter"/>
</dbReference>
<evidence type="ECO:0000256" key="2">
    <source>
        <dbReference type="ARBA" id="ARBA00022801"/>
    </source>
</evidence>
<evidence type="ECO:0000256" key="3">
    <source>
        <dbReference type="ARBA" id="ARBA00022807"/>
    </source>
</evidence>
<dbReference type="Gene3D" id="3.90.70.10">
    <property type="entry name" value="Cysteine proteinases"/>
    <property type="match status" value="1"/>
</dbReference>
<dbReference type="GO" id="GO:0009636">
    <property type="term" value="P:response to toxic substance"/>
    <property type="evidence" value="ECO:0007669"/>
    <property type="project" value="TreeGrafter"/>
</dbReference>
<dbReference type="InterPro" id="IPR004134">
    <property type="entry name" value="Peptidase_C1B"/>
</dbReference>
<evidence type="ECO:0000313" key="7">
    <source>
        <dbReference type="Proteomes" id="UP000236394"/>
    </source>
</evidence>
<feature type="active site" evidence="5">
    <location>
        <position position="378"/>
    </location>
</feature>
<feature type="active site" evidence="5">
    <location>
        <position position="357"/>
    </location>
</feature>
<evidence type="ECO:0000256" key="4">
    <source>
        <dbReference type="PIRNR" id="PIRNR005700"/>
    </source>
</evidence>
<dbReference type="RefSeq" id="WP_102892723.1">
    <property type="nucleotide sequence ID" value="NZ_NBZD01000004.1"/>
</dbReference>